<evidence type="ECO:0000313" key="2">
    <source>
        <dbReference type="EMBL" id="GEO16297.1"/>
    </source>
</evidence>
<name>A0A512BWR5_9HYPH</name>
<feature type="transmembrane region" description="Helical" evidence="1">
    <location>
        <begin position="314"/>
        <end position="332"/>
    </location>
</feature>
<feature type="transmembrane region" description="Helical" evidence="1">
    <location>
        <begin position="213"/>
        <end position="230"/>
    </location>
</feature>
<keyword evidence="1" id="KW-1133">Transmembrane helix</keyword>
<feature type="transmembrane region" description="Helical" evidence="1">
    <location>
        <begin position="161"/>
        <end position="178"/>
    </location>
</feature>
<dbReference type="Proteomes" id="UP000321085">
    <property type="component" value="Unassembled WGS sequence"/>
</dbReference>
<proteinExistence type="predicted"/>
<accession>A0A512BWR5</accession>
<dbReference type="Pfam" id="PF13795">
    <property type="entry name" value="HupE_UreJ_2"/>
    <property type="match status" value="1"/>
</dbReference>
<organism evidence="2 3">
    <name type="scientific">Microvirga aerophila</name>
    <dbReference type="NCBI Taxonomy" id="670291"/>
    <lineage>
        <taxon>Bacteria</taxon>
        <taxon>Pseudomonadati</taxon>
        <taxon>Pseudomonadota</taxon>
        <taxon>Alphaproteobacteria</taxon>
        <taxon>Hyphomicrobiales</taxon>
        <taxon>Methylobacteriaceae</taxon>
        <taxon>Microvirga</taxon>
    </lineage>
</organism>
<keyword evidence="3" id="KW-1185">Reference proteome</keyword>
<comment type="caution">
    <text evidence="2">The sequence shown here is derived from an EMBL/GenBank/DDBJ whole genome shotgun (WGS) entry which is preliminary data.</text>
</comment>
<dbReference type="RefSeq" id="WP_114188107.1">
    <property type="nucleotide sequence ID" value="NZ_BJYU01000061.1"/>
</dbReference>
<dbReference type="OrthoDB" id="9808870at2"/>
<evidence type="ECO:0000313" key="3">
    <source>
        <dbReference type="Proteomes" id="UP000321085"/>
    </source>
</evidence>
<gene>
    <name evidence="2" type="ORF">MAE02_39930</name>
</gene>
<evidence type="ECO:0000256" key="1">
    <source>
        <dbReference type="SAM" id="Phobius"/>
    </source>
</evidence>
<dbReference type="AlphaFoldDB" id="A0A512BWR5"/>
<protein>
    <submittedName>
        <fullName evidence="2">Membrane protein</fullName>
    </submittedName>
</protein>
<feature type="transmembrane region" description="Helical" evidence="1">
    <location>
        <begin position="183"/>
        <end position="207"/>
    </location>
</feature>
<keyword evidence="1" id="KW-0812">Transmembrane</keyword>
<feature type="transmembrane region" description="Helical" evidence="1">
    <location>
        <begin position="242"/>
        <end position="263"/>
    </location>
</feature>
<sequence>MSTGSAWRPLAALLIGLWAVLAGVVPASAHDARPAYLEITETAPGRYAVLWRTPLLSGLPLPVRLGFAEGIRNVTESARRELPDSVIERRLVAADGGLGGKRIAFVGLQGTIADVLVRIQALDGTHATTLVRPSRPWLDVEVRQGPFGVAAAYLVHGIEHILFGFDHLLFVLALVLIVRDLRVLLWTVTAFTLAHSITLSLATLGYVDVPGPPVEATIALSILLLAYEIVRAGRGEPSLTARWPWLVAFSFGLLHGFGFAGALTDLGLPQGDIPLALFSFNLGVELGQLAFIAVVLGAIALARRLPLPTAVGRYALPCATYAIGGLAAFWFVERVAGFWT</sequence>
<reference evidence="2 3" key="1">
    <citation type="submission" date="2019-07" db="EMBL/GenBank/DDBJ databases">
        <title>Whole genome shotgun sequence of Microvirga aerophila NBRC 106136.</title>
        <authorList>
            <person name="Hosoyama A."/>
            <person name="Uohara A."/>
            <person name="Ohji S."/>
            <person name="Ichikawa N."/>
        </authorList>
    </citation>
    <scope>NUCLEOTIDE SEQUENCE [LARGE SCALE GENOMIC DNA]</scope>
    <source>
        <strain evidence="2 3">NBRC 106136</strain>
    </source>
</reference>
<dbReference type="EMBL" id="BJYU01000061">
    <property type="protein sequence ID" value="GEO16297.1"/>
    <property type="molecule type" value="Genomic_DNA"/>
</dbReference>
<feature type="transmembrane region" description="Helical" evidence="1">
    <location>
        <begin position="275"/>
        <end position="302"/>
    </location>
</feature>
<dbReference type="InterPro" id="IPR032809">
    <property type="entry name" value="Put_HupE_UreJ"/>
</dbReference>
<keyword evidence="1" id="KW-0472">Membrane</keyword>